<dbReference type="EMBL" id="SOAG01000002">
    <property type="protein sequence ID" value="TDS65226.1"/>
    <property type="molecule type" value="Genomic_DNA"/>
</dbReference>
<keyword evidence="2" id="KW-1185">Reference proteome</keyword>
<gene>
    <name evidence="1" type="ORF">C8P70_1027</name>
</gene>
<organism evidence="1 2">
    <name type="scientific">Myroides indicus</name>
    <dbReference type="NCBI Taxonomy" id="1323422"/>
    <lineage>
        <taxon>Bacteria</taxon>
        <taxon>Pseudomonadati</taxon>
        <taxon>Bacteroidota</taxon>
        <taxon>Flavobacteriia</taxon>
        <taxon>Flavobacteriales</taxon>
        <taxon>Flavobacteriaceae</taxon>
        <taxon>Myroides</taxon>
    </lineage>
</organism>
<name>A0A4R7F3X4_9FLAO</name>
<dbReference type="Proteomes" id="UP000295215">
    <property type="component" value="Unassembled WGS sequence"/>
</dbReference>
<evidence type="ECO:0000313" key="2">
    <source>
        <dbReference type="Proteomes" id="UP000295215"/>
    </source>
</evidence>
<reference evidence="1 2" key="1">
    <citation type="submission" date="2019-03" db="EMBL/GenBank/DDBJ databases">
        <title>Genomic Encyclopedia of Archaeal and Bacterial Type Strains, Phase II (KMG-II): from individual species to whole genera.</title>
        <authorList>
            <person name="Goeker M."/>
        </authorList>
    </citation>
    <scope>NUCLEOTIDE SEQUENCE [LARGE SCALE GENOMIC DNA]</scope>
    <source>
        <strain evidence="1 2">DSM 28213</strain>
    </source>
</reference>
<keyword evidence="1" id="KW-0418">Kinase</keyword>
<dbReference type="GO" id="GO:0016301">
    <property type="term" value="F:kinase activity"/>
    <property type="evidence" value="ECO:0007669"/>
    <property type="project" value="UniProtKB-KW"/>
</dbReference>
<keyword evidence="1" id="KW-0808">Transferase</keyword>
<sequence>MLYFSGLNIIAAMMGTKKVRGIINPRYNQLEAEIYNYIRTYDSITTYLTRGTRNTIKLATLSSGQTLAIKSFKIPNVVNKYVYKFLRKPKAQRSYEHGFKLRELGFKTPEPIGYIEYFSGGTLCESYYISNYLEADISYRDLIEDLDYPDREEILKQFTTFSFCLHEKGIEFLDHSPGNTLIKKTAQNQYQFFLVDLNRMKFNSQLSFKERMRNLSRLTTNISDIEKIANQYARLIGKSSVEVFNRLWLETLKFQFRFYKKKEIKFRLKKACGEHNDR</sequence>
<accession>A0A4R7F3X4</accession>
<dbReference type="RefSeq" id="WP_243832636.1">
    <property type="nucleotide sequence ID" value="NZ_SOAG01000002.1"/>
</dbReference>
<dbReference type="Pfam" id="PF06293">
    <property type="entry name" value="Kdo"/>
    <property type="match status" value="1"/>
</dbReference>
<protein>
    <submittedName>
        <fullName evidence="1">Lipopolysaccharide kinase (Kdo/WaaP) family protein</fullName>
    </submittedName>
</protein>
<dbReference type="SUPFAM" id="SSF56112">
    <property type="entry name" value="Protein kinase-like (PK-like)"/>
    <property type="match status" value="1"/>
</dbReference>
<dbReference type="AlphaFoldDB" id="A0A4R7F3X4"/>
<proteinExistence type="predicted"/>
<dbReference type="InterPro" id="IPR011009">
    <property type="entry name" value="Kinase-like_dom_sf"/>
</dbReference>
<evidence type="ECO:0000313" key="1">
    <source>
        <dbReference type="EMBL" id="TDS65226.1"/>
    </source>
</evidence>
<comment type="caution">
    <text evidence="1">The sequence shown here is derived from an EMBL/GenBank/DDBJ whole genome shotgun (WGS) entry which is preliminary data.</text>
</comment>